<dbReference type="GO" id="GO:0003924">
    <property type="term" value="F:GTPase activity"/>
    <property type="evidence" value="ECO:0007669"/>
    <property type="project" value="InterPro"/>
</dbReference>
<keyword evidence="7" id="KW-0999">Mitochondrion inner membrane</keyword>
<evidence type="ECO:0000256" key="10">
    <source>
        <dbReference type="ARBA" id="ARBA00022989"/>
    </source>
</evidence>
<dbReference type="PRINTS" id="PR00195">
    <property type="entry name" value="DYNAMIN"/>
</dbReference>
<evidence type="ECO:0000256" key="4">
    <source>
        <dbReference type="ARBA" id="ARBA00022692"/>
    </source>
</evidence>
<dbReference type="SMART" id="SM00053">
    <property type="entry name" value="DYNc"/>
    <property type="match status" value="1"/>
</dbReference>
<dbReference type="GO" id="GO:0005525">
    <property type="term" value="F:GTP binding"/>
    <property type="evidence" value="ECO:0007669"/>
    <property type="project" value="UniProtKB-KW"/>
</dbReference>
<evidence type="ECO:0000256" key="2">
    <source>
        <dbReference type="ARBA" id="ARBA00004569"/>
    </source>
</evidence>
<accession>A0A665URI9</accession>
<reference evidence="23" key="3">
    <citation type="submission" date="2025-09" db="UniProtKB">
        <authorList>
            <consortium name="Ensembl"/>
        </authorList>
    </citation>
    <scope>IDENTIFICATION</scope>
</reference>
<evidence type="ECO:0000313" key="23">
    <source>
        <dbReference type="Ensembl" id="ENSENLP00000022318.1"/>
    </source>
</evidence>
<keyword evidence="4" id="KW-0812">Transmembrane</keyword>
<organism evidence="23 24">
    <name type="scientific">Echeneis naucrates</name>
    <name type="common">Live sharksucker</name>
    <dbReference type="NCBI Taxonomy" id="173247"/>
    <lineage>
        <taxon>Eukaryota</taxon>
        <taxon>Metazoa</taxon>
        <taxon>Chordata</taxon>
        <taxon>Craniata</taxon>
        <taxon>Vertebrata</taxon>
        <taxon>Euteleostomi</taxon>
        <taxon>Actinopterygii</taxon>
        <taxon>Neopterygii</taxon>
        <taxon>Teleostei</taxon>
        <taxon>Neoteleostei</taxon>
        <taxon>Acanthomorphata</taxon>
        <taxon>Carangaria</taxon>
        <taxon>Carangiformes</taxon>
        <taxon>Echeneidae</taxon>
        <taxon>Echeneis</taxon>
    </lineage>
</organism>
<keyword evidence="24" id="KW-1185">Reference proteome</keyword>
<dbReference type="InterPro" id="IPR030381">
    <property type="entry name" value="G_DYNAMIN_dom"/>
</dbReference>
<dbReference type="GO" id="GO:0000266">
    <property type="term" value="P:mitochondrial fission"/>
    <property type="evidence" value="ECO:0007669"/>
    <property type="project" value="TreeGrafter"/>
</dbReference>
<evidence type="ECO:0000256" key="7">
    <source>
        <dbReference type="ARBA" id="ARBA00022792"/>
    </source>
</evidence>
<evidence type="ECO:0000256" key="16">
    <source>
        <dbReference type="ARBA" id="ARBA00023157"/>
    </source>
</evidence>
<evidence type="ECO:0000256" key="5">
    <source>
        <dbReference type="ARBA" id="ARBA00022703"/>
    </source>
</evidence>
<dbReference type="Gene3D" id="3.40.50.300">
    <property type="entry name" value="P-loop containing nucleotide triphosphate hydrolases"/>
    <property type="match status" value="1"/>
</dbReference>
<dbReference type="PANTHER" id="PTHR11566:SF67">
    <property type="entry name" value="DYNAMIN-LIKE 120 KDA PROTEIN, MITOCHONDRIAL"/>
    <property type="match status" value="1"/>
</dbReference>
<dbReference type="InterPro" id="IPR001401">
    <property type="entry name" value="Dynamin_GTPase"/>
</dbReference>
<evidence type="ECO:0000256" key="18">
    <source>
        <dbReference type="ARBA" id="ARBA00048040"/>
    </source>
</evidence>
<dbReference type="AlphaFoldDB" id="A0A665URI9"/>
<keyword evidence="15" id="KW-0472">Membrane</keyword>
<protein>
    <recommendedName>
        <fullName evidence="17">Dynamin-like GTPase OPA1, mitochondrial</fullName>
        <ecNumber evidence="3">3.6.5.5</ecNumber>
    </recommendedName>
    <alternativeName>
        <fullName evidence="20">Optic atrophy protein 1 homolog</fullName>
    </alternativeName>
</protein>
<name>A0A665URI9_ECHNA</name>
<dbReference type="GO" id="GO:0048312">
    <property type="term" value="P:intracellular distribution of mitochondria"/>
    <property type="evidence" value="ECO:0007669"/>
    <property type="project" value="TreeGrafter"/>
</dbReference>
<keyword evidence="11 21" id="KW-0175">Coiled coil</keyword>
<dbReference type="InterPro" id="IPR027417">
    <property type="entry name" value="P-loop_NTPase"/>
</dbReference>
<dbReference type="PROSITE" id="PS51718">
    <property type="entry name" value="G_DYNAMIN_2"/>
    <property type="match status" value="1"/>
</dbReference>
<proteinExistence type="predicted"/>
<evidence type="ECO:0000256" key="21">
    <source>
        <dbReference type="SAM" id="Coils"/>
    </source>
</evidence>
<evidence type="ECO:0000313" key="24">
    <source>
        <dbReference type="Proteomes" id="UP000472264"/>
    </source>
</evidence>
<keyword evidence="5" id="KW-0053">Apoptosis</keyword>
<dbReference type="GO" id="GO:0006915">
    <property type="term" value="P:apoptotic process"/>
    <property type="evidence" value="ECO:0007669"/>
    <property type="project" value="UniProtKB-KW"/>
</dbReference>
<dbReference type="Ensembl" id="ENSENLT00000023077.1">
    <property type="protein sequence ID" value="ENSENLP00000022318.1"/>
    <property type="gene ID" value="ENSENLG00000010040.1"/>
</dbReference>
<reference evidence="23" key="2">
    <citation type="submission" date="2025-08" db="UniProtKB">
        <authorList>
            <consortium name="Ensembl"/>
        </authorList>
    </citation>
    <scope>IDENTIFICATION</scope>
</reference>
<evidence type="ECO:0000256" key="19">
    <source>
        <dbReference type="ARBA" id="ARBA00063873"/>
    </source>
</evidence>
<keyword evidence="9" id="KW-0809">Transit peptide</keyword>
<comment type="subcellular location">
    <subcellularLocation>
        <location evidence="1">Mitochondrion inner membrane</location>
        <topology evidence="1">Single-pass membrane protein</topology>
    </subcellularLocation>
    <subcellularLocation>
        <location evidence="2">Mitochondrion intermembrane space</location>
    </subcellularLocation>
</comment>
<keyword evidence="6" id="KW-0547">Nucleotide-binding</keyword>
<dbReference type="InterPro" id="IPR045063">
    <property type="entry name" value="Dynamin_N"/>
</dbReference>
<keyword evidence="14" id="KW-0342">GTP-binding</keyword>
<evidence type="ECO:0000256" key="6">
    <source>
        <dbReference type="ARBA" id="ARBA00022741"/>
    </source>
</evidence>
<evidence type="ECO:0000256" key="3">
    <source>
        <dbReference type="ARBA" id="ARBA00011980"/>
    </source>
</evidence>
<dbReference type="GO" id="GO:0008017">
    <property type="term" value="F:microtubule binding"/>
    <property type="evidence" value="ECO:0007669"/>
    <property type="project" value="TreeGrafter"/>
</dbReference>
<dbReference type="GO" id="GO:0008053">
    <property type="term" value="P:mitochondrial fusion"/>
    <property type="evidence" value="ECO:0007669"/>
    <property type="project" value="TreeGrafter"/>
</dbReference>
<evidence type="ECO:0000256" key="15">
    <source>
        <dbReference type="ARBA" id="ARBA00023136"/>
    </source>
</evidence>
<dbReference type="GO" id="GO:0006897">
    <property type="term" value="P:endocytosis"/>
    <property type="evidence" value="ECO:0007669"/>
    <property type="project" value="TreeGrafter"/>
</dbReference>
<comment type="catalytic activity">
    <reaction evidence="18">
        <text>GTP + H2O = GDP + phosphate + H(+)</text>
        <dbReference type="Rhea" id="RHEA:19669"/>
        <dbReference type="ChEBI" id="CHEBI:15377"/>
        <dbReference type="ChEBI" id="CHEBI:15378"/>
        <dbReference type="ChEBI" id="CHEBI:37565"/>
        <dbReference type="ChEBI" id="CHEBI:43474"/>
        <dbReference type="ChEBI" id="CHEBI:58189"/>
        <dbReference type="EC" id="3.6.5.5"/>
    </reaction>
</comment>
<dbReference type="SUPFAM" id="SSF52540">
    <property type="entry name" value="P-loop containing nucleoside triphosphate hydrolases"/>
    <property type="match status" value="1"/>
</dbReference>
<feature type="domain" description="Dynamin-type G" evidence="22">
    <location>
        <begin position="261"/>
        <end position="537"/>
    </location>
</feature>
<reference evidence="23" key="1">
    <citation type="submission" date="2021-04" db="EMBL/GenBank/DDBJ databases">
        <authorList>
            <consortium name="Wellcome Sanger Institute Data Sharing"/>
        </authorList>
    </citation>
    <scope>NUCLEOTIDE SEQUENCE [LARGE SCALE GENOMIC DNA]</scope>
</reference>
<feature type="coiled-coil region" evidence="21">
    <location>
        <begin position="184"/>
        <end position="229"/>
    </location>
</feature>
<evidence type="ECO:0000256" key="9">
    <source>
        <dbReference type="ARBA" id="ARBA00022946"/>
    </source>
</evidence>
<keyword evidence="8" id="KW-0378">Hydrolase</keyword>
<dbReference type="GO" id="GO:0005874">
    <property type="term" value="C:microtubule"/>
    <property type="evidence" value="ECO:0007669"/>
    <property type="project" value="TreeGrafter"/>
</dbReference>
<dbReference type="GO" id="GO:0005743">
    <property type="term" value="C:mitochondrial inner membrane"/>
    <property type="evidence" value="ECO:0007669"/>
    <property type="project" value="UniProtKB-SubCell"/>
</dbReference>
<keyword evidence="13" id="KW-0496">Mitochondrion</keyword>
<evidence type="ECO:0000256" key="13">
    <source>
        <dbReference type="ARBA" id="ARBA00023128"/>
    </source>
</evidence>
<dbReference type="GO" id="GO:0008289">
    <property type="term" value="F:lipid binding"/>
    <property type="evidence" value="ECO:0007669"/>
    <property type="project" value="UniProtKB-KW"/>
</dbReference>
<sequence length="936" mass="108387">MLRVGGKAGCMACRNLVSTNMGVRFLVPLQKLHPLSRAIHHRYSGNANPQRGPHRTAARYFTSMSRLPMRPPKPPPGSGGRNYQQQRNFWVARLAARLLKLRYLFLGTAVGGGYTAKKTYDEWKDMLPDLSEYNWVIPDFVWELSEQIDFDKLAKALPEMEEISKLLPDLDKIGENFTFLKSLLSSDKEKVDQLQEELLRTQLKYQRMLERLEKENKELRKVVLQKDDKGIHQRKVKKSLIDLYSEVLDILSDYDANYNTQDHLPRVVVVGDQSAGKTSVLEMIAQARIFPRGSGEMMTRSPVKVTLSEGPHHVAIFKDSGREFDLTKEEDLSALRHEIELRMRKSVKEGQTVSSETISLSVKGPGIQRMVLVDLPGVISTVTTGMASDTKETIFSISKAYMQNPNAIILCIQDGSVDAERSIVTDLVSQMDPQGKRTIFVLTKVDLAEKNLASPSRIQQIVEGKLFPMKALGYFAVVTGKGSTGESIESIKDYEEDFFQSSRLLRDGMLKAHQVTTKNLSLAVSDCFWKMVRESVEQQADVFKASRFNLETEWKNNYPRLRELDRNELYEKAKNEILDEVISLSQVTPQHWEAILQKKLWERVSTHVIENIYLPAAQTMDSGTFNTTVDIKLKQWTDKQLPHKALEVAWETLQEEFARFMAEYKGKDQDDIFDKLKEAVKDESIKRHKWNERAMDSLRVIQHNALEDRSITDKPQWDAAIQFMEETLQSRLKDTESVIRDMVGPDWKERWLNWKNRTADQHIRNETKNELDRLLKLHDDHTAYLANDEVTTVRKNLEGRGVEVDPVLIKDTWHQLYRRHFLQKALAHCNLCKRGFYYYQRHFVDSELECNDVVLFWRIQRMLVITANTLRQQLTNNEVRRMEKNVKEVLEDFGEDTEKKTQLITGRRVQLAEDLKKVREIQEKLEAFIEALHKEK</sequence>
<evidence type="ECO:0000256" key="14">
    <source>
        <dbReference type="ARBA" id="ARBA00023134"/>
    </source>
</evidence>
<dbReference type="InterPro" id="IPR022812">
    <property type="entry name" value="Dynamin"/>
</dbReference>
<evidence type="ECO:0000256" key="11">
    <source>
        <dbReference type="ARBA" id="ARBA00023054"/>
    </source>
</evidence>
<dbReference type="GO" id="GO:0016559">
    <property type="term" value="P:peroxisome fission"/>
    <property type="evidence" value="ECO:0007669"/>
    <property type="project" value="TreeGrafter"/>
</dbReference>
<dbReference type="PANTHER" id="PTHR11566">
    <property type="entry name" value="DYNAMIN"/>
    <property type="match status" value="1"/>
</dbReference>
<keyword evidence="12" id="KW-0446">Lipid-binding</keyword>
<comment type="subunit">
    <text evidence="19">Oligomeric complex consisting of membrane-bound and soluble forms of OPA1.</text>
</comment>
<keyword evidence="16" id="KW-1015">Disulfide bond</keyword>
<dbReference type="Pfam" id="PF19434">
    <property type="entry name" value="OPA1_C"/>
    <property type="match status" value="1"/>
</dbReference>
<dbReference type="CDD" id="cd08771">
    <property type="entry name" value="DLP_1"/>
    <property type="match status" value="1"/>
</dbReference>
<evidence type="ECO:0000256" key="17">
    <source>
        <dbReference type="ARBA" id="ARBA00044791"/>
    </source>
</evidence>
<dbReference type="EC" id="3.6.5.5" evidence="3"/>
<dbReference type="InterPro" id="IPR045817">
    <property type="entry name" value="OPA1_C"/>
</dbReference>
<evidence type="ECO:0000256" key="8">
    <source>
        <dbReference type="ARBA" id="ARBA00022801"/>
    </source>
</evidence>
<gene>
    <name evidence="23" type="primary">opa1</name>
</gene>
<evidence type="ECO:0000256" key="20">
    <source>
        <dbReference type="ARBA" id="ARBA00083666"/>
    </source>
</evidence>
<dbReference type="FunFam" id="3.40.50.300:FF:000171">
    <property type="entry name" value="Dynamin-like 120 kDa protein, mitochondrial"/>
    <property type="match status" value="1"/>
</dbReference>
<dbReference type="Proteomes" id="UP000472264">
    <property type="component" value="Chromosome 4"/>
</dbReference>
<evidence type="ECO:0000256" key="12">
    <source>
        <dbReference type="ARBA" id="ARBA00023121"/>
    </source>
</evidence>
<dbReference type="GO" id="GO:0005758">
    <property type="term" value="C:mitochondrial intermembrane space"/>
    <property type="evidence" value="ECO:0007669"/>
    <property type="project" value="UniProtKB-SubCell"/>
</dbReference>
<evidence type="ECO:0000256" key="1">
    <source>
        <dbReference type="ARBA" id="ARBA00004434"/>
    </source>
</evidence>
<evidence type="ECO:0000259" key="22">
    <source>
        <dbReference type="PROSITE" id="PS51718"/>
    </source>
</evidence>
<keyword evidence="10" id="KW-1133">Transmembrane helix</keyword>
<dbReference type="Pfam" id="PF00350">
    <property type="entry name" value="Dynamin_N"/>
    <property type="match status" value="1"/>
</dbReference>